<evidence type="ECO:0000256" key="1">
    <source>
        <dbReference type="SAM" id="Phobius"/>
    </source>
</evidence>
<dbReference type="AlphaFoldDB" id="A0A7N4P6F8"/>
<keyword evidence="1" id="KW-0472">Membrane</keyword>
<reference evidence="2" key="3">
    <citation type="submission" date="2025-09" db="UniProtKB">
        <authorList>
            <consortium name="Ensembl"/>
        </authorList>
    </citation>
    <scope>IDENTIFICATION</scope>
</reference>
<feature type="transmembrane region" description="Helical" evidence="1">
    <location>
        <begin position="6"/>
        <end position="25"/>
    </location>
</feature>
<name>A0A7N4P6F8_SARHA</name>
<evidence type="ECO:0000313" key="3">
    <source>
        <dbReference type="Proteomes" id="UP000007648"/>
    </source>
</evidence>
<reference evidence="2" key="2">
    <citation type="submission" date="2025-08" db="UniProtKB">
        <authorList>
            <consortium name="Ensembl"/>
        </authorList>
    </citation>
    <scope>IDENTIFICATION</scope>
</reference>
<accession>A0A7N4P6F8</accession>
<sequence>IPKYFILLTVILHQIFLCSWCWILLLRYKNAEDLCGFILYPATLLKLWILSNNFLVEFLGFSKYTIIFAKSDNLVPSLPILIPLISFSSLIAKASISNAILNSHVDTGQPYFTLDFIGNGCSLSPLHMMLTDGFN</sequence>
<keyword evidence="3" id="KW-1185">Reference proteome</keyword>
<organism evidence="2 3">
    <name type="scientific">Sarcophilus harrisii</name>
    <name type="common">Tasmanian devil</name>
    <name type="synonym">Sarcophilus laniarius</name>
    <dbReference type="NCBI Taxonomy" id="9305"/>
    <lineage>
        <taxon>Eukaryota</taxon>
        <taxon>Metazoa</taxon>
        <taxon>Chordata</taxon>
        <taxon>Craniata</taxon>
        <taxon>Vertebrata</taxon>
        <taxon>Euteleostomi</taxon>
        <taxon>Mammalia</taxon>
        <taxon>Metatheria</taxon>
        <taxon>Dasyuromorphia</taxon>
        <taxon>Dasyuridae</taxon>
        <taxon>Sarcophilus</taxon>
    </lineage>
</organism>
<dbReference type="Proteomes" id="UP000007648">
    <property type="component" value="Unassembled WGS sequence"/>
</dbReference>
<feature type="transmembrane region" description="Helical" evidence="1">
    <location>
        <begin position="74"/>
        <end position="92"/>
    </location>
</feature>
<evidence type="ECO:0000313" key="2">
    <source>
        <dbReference type="Ensembl" id="ENSSHAP00000033901.1"/>
    </source>
</evidence>
<keyword evidence="1" id="KW-0812">Transmembrane</keyword>
<proteinExistence type="predicted"/>
<protein>
    <submittedName>
        <fullName evidence="2">Uncharacterized protein</fullName>
    </submittedName>
</protein>
<dbReference type="Ensembl" id="ENSSHAT00000047763.1">
    <property type="protein sequence ID" value="ENSSHAP00000033901.1"/>
    <property type="gene ID" value="ENSSHAG00000025373.1"/>
</dbReference>
<dbReference type="InParanoid" id="A0A7N4P6F8"/>
<dbReference type="GeneTree" id="ENSGT00980000200533"/>
<keyword evidence="1" id="KW-1133">Transmembrane helix</keyword>
<reference evidence="2 3" key="1">
    <citation type="journal article" date="2011" name="Proc. Natl. Acad. Sci. U.S.A.">
        <title>Genetic diversity and population structure of the endangered marsupial Sarcophilus harrisii (Tasmanian devil).</title>
        <authorList>
            <person name="Miller W."/>
            <person name="Hayes V.M."/>
            <person name="Ratan A."/>
            <person name="Petersen D.C."/>
            <person name="Wittekindt N.E."/>
            <person name="Miller J."/>
            <person name="Walenz B."/>
            <person name="Knight J."/>
            <person name="Qi J."/>
            <person name="Zhao F."/>
            <person name="Wang Q."/>
            <person name="Bedoya-Reina O.C."/>
            <person name="Katiyar N."/>
            <person name="Tomsho L.P."/>
            <person name="Kasson L.M."/>
            <person name="Hardie R.A."/>
            <person name="Woodbridge P."/>
            <person name="Tindall E.A."/>
            <person name="Bertelsen M.F."/>
            <person name="Dixon D."/>
            <person name="Pyecroft S."/>
            <person name="Helgen K.M."/>
            <person name="Lesk A.M."/>
            <person name="Pringle T.H."/>
            <person name="Patterson N."/>
            <person name="Zhang Y."/>
            <person name="Kreiss A."/>
            <person name="Woods G.M."/>
            <person name="Jones M.E."/>
            <person name="Schuster S.C."/>
        </authorList>
    </citation>
    <scope>NUCLEOTIDE SEQUENCE [LARGE SCALE GENOMIC DNA]</scope>
</reference>